<accession>A0A232EZS6</accession>
<keyword evidence="3" id="KW-1185">Reference proteome</keyword>
<sequence>MNTKIFLLLLLSIVFTSSTVSAAKECSLHIPFACRVKEQCTEPCKVRLSYVYPGCLLDQPECRGSVCVCHGKYS</sequence>
<dbReference type="Proteomes" id="UP000215335">
    <property type="component" value="Unassembled WGS sequence"/>
</dbReference>
<dbReference type="EMBL" id="NNAY01001457">
    <property type="protein sequence ID" value="OXU23911.1"/>
    <property type="molecule type" value="Genomic_DNA"/>
</dbReference>
<evidence type="ECO:0000313" key="3">
    <source>
        <dbReference type="Proteomes" id="UP000215335"/>
    </source>
</evidence>
<name>A0A232EZS6_9HYME</name>
<dbReference type="AlphaFoldDB" id="A0A232EZS6"/>
<evidence type="ECO:0000313" key="2">
    <source>
        <dbReference type="EMBL" id="OXU23911.1"/>
    </source>
</evidence>
<keyword evidence="1" id="KW-0732">Signal</keyword>
<evidence type="ECO:0000256" key="1">
    <source>
        <dbReference type="SAM" id="SignalP"/>
    </source>
</evidence>
<organism evidence="2 3">
    <name type="scientific">Trichomalopsis sarcophagae</name>
    <dbReference type="NCBI Taxonomy" id="543379"/>
    <lineage>
        <taxon>Eukaryota</taxon>
        <taxon>Metazoa</taxon>
        <taxon>Ecdysozoa</taxon>
        <taxon>Arthropoda</taxon>
        <taxon>Hexapoda</taxon>
        <taxon>Insecta</taxon>
        <taxon>Pterygota</taxon>
        <taxon>Neoptera</taxon>
        <taxon>Endopterygota</taxon>
        <taxon>Hymenoptera</taxon>
        <taxon>Apocrita</taxon>
        <taxon>Proctotrupomorpha</taxon>
        <taxon>Chalcidoidea</taxon>
        <taxon>Pteromalidae</taxon>
        <taxon>Pteromalinae</taxon>
        <taxon>Trichomalopsis</taxon>
    </lineage>
</organism>
<comment type="caution">
    <text evidence="2">The sequence shown here is derived from an EMBL/GenBank/DDBJ whole genome shotgun (WGS) entry which is preliminary data.</text>
</comment>
<evidence type="ECO:0008006" key="4">
    <source>
        <dbReference type="Google" id="ProtNLM"/>
    </source>
</evidence>
<reference evidence="2 3" key="1">
    <citation type="journal article" date="2017" name="Curr. Biol.">
        <title>The Evolution of Venom by Co-option of Single-Copy Genes.</title>
        <authorList>
            <person name="Martinson E.O."/>
            <person name="Mrinalini"/>
            <person name="Kelkar Y.D."/>
            <person name="Chang C.H."/>
            <person name="Werren J.H."/>
        </authorList>
    </citation>
    <scope>NUCLEOTIDE SEQUENCE [LARGE SCALE GENOMIC DNA]</scope>
    <source>
        <strain evidence="2 3">Alberta</strain>
        <tissue evidence="2">Whole body</tissue>
    </source>
</reference>
<proteinExistence type="predicted"/>
<feature type="chain" id="PRO_5013234834" description="TIL domain-containing protein" evidence="1">
    <location>
        <begin position="23"/>
        <end position="74"/>
    </location>
</feature>
<gene>
    <name evidence="2" type="ORF">TSAR_015808</name>
</gene>
<feature type="signal peptide" evidence="1">
    <location>
        <begin position="1"/>
        <end position="22"/>
    </location>
</feature>
<protein>
    <recommendedName>
        <fullName evidence="4">TIL domain-containing protein</fullName>
    </recommendedName>
</protein>